<dbReference type="EMBL" id="BSKJ01000002">
    <property type="protein sequence ID" value="GLO34362.1"/>
    <property type="molecule type" value="Genomic_DNA"/>
</dbReference>
<protein>
    <submittedName>
        <fullName evidence="2">Uncharacterized protein</fullName>
    </submittedName>
</protein>
<proteinExistence type="predicted"/>
<accession>A0AA37R6K1</accession>
<evidence type="ECO:0000313" key="2">
    <source>
        <dbReference type="EMBL" id="GLO34362.1"/>
    </source>
</evidence>
<reference evidence="2" key="1">
    <citation type="submission" date="2023-01" db="EMBL/GenBank/DDBJ databases">
        <title>Whole-genome sequence of Pseudomonas putida NBRC 14671.</title>
        <authorList>
            <person name="Morohoshi T."/>
            <person name="Someya N."/>
        </authorList>
    </citation>
    <scope>NUCLEOTIDE SEQUENCE</scope>
    <source>
        <strain evidence="2">NBRC 14671</strain>
    </source>
</reference>
<comment type="caution">
    <text evidence="2">The sequence shown here is derived from an EMBL/GenBank/DDBJ whole genome shotgun (WGS) entry which is preliminary data.</text>
</comment>
<dbReference type="RefSeq" id="WP_284353184.1">
    <property type="nucleotide sequence ID" value="NZ_BSKF01000001.1"/>
</dbReference>
<sequence length="1565" mass="175190">MPQSLPPPSISFKHLVATQFASRPGLREVVACAGFDALAARYPWTRKNHPQLQSITGFSILHDLDEGPPTLPGNLVDTLLEHFLNGQPMALKPTDQLSLNPPAIFRPQHVAPAIDIRMADLNTAYDDVLATLSETFQQAQVSFWNSRDGDSDVTRLRWMQQVLKAALLGTLERQGLDSDQKAVLYAILAQASTEANVQGLQVSLGNPGSTVHEVLPDLLITGKQNARELVLWCKPSGTVRGFNGITAFATALRDELSEHHTFDTMSWACTALSEDPFSYQARQLLNGLLQKIDRVQLGAIEHIADLEARFNTLSDPSSIFPASFHLVQSTPAIPLPDWLESATVTDRFQYHTALLKLSAGQMLAQGETSLDGIENLQQYTVRRLCEQMRDDHPNQQPCNPDQVLITISQVVQVSSIGPAKLEYLKTISLTELAISRLQLGSDQVASAIQLTGQQPTSSWLDLDYVNALIVAVDVGGQYPQFVHDQLQTRTDTDKRRQRFAEEWRNALLLSALHAKIAGQLSERNWQVIADFCHRDAHSNTSLKMGPLSFSSVPGGPKANRVQAMFVIEVSATGAWILYRPMYATQAIRQFSSRNQLMNTIRTEQALQQDILTWLDDDARPVYANHGFSHPHLHAGLTELAHLVGPGSAMTADAIERLRAPVTLAFTPWSGNLDNVMYQARADMLVLLASWQSISNAQQRWALVRQFAWLAFNTATPLLRGPAGLLAWLVTALLSIKDDLVALTQGSIEEKWLAGADILLNLAMLLAHGPATASPEPERPVQPGPRRVSSPTAPQPPEESAWAPATEQPGPAALNVSQWGRDQRLGNLPREARAALSTLRAKANLNGQNAVANGRMRGLYKVDDRYYVKLQDVAYEVEETYSGMRIIGPEVSQSEWSQTWGAEPDGYYIVGRERSRGPWLTRWNGEWMLDLHLPGGMPKATKVLIDEKKQAFTKMLESRAANDKKLTSTETFLNGYLERVKPYDEAHLAFQQSLDAHPGVDLGDLPEELQVRRQALQALRNEARANFDVLALTYEKQAALIRDQAQLFASMSDPKYARFDPKASASYARGQWWEQLLTADVQQFRRLLEMNDYGALKDQSRRLVQLPFGHEQAQLYLDYSKHVEAALATHRRLFNVSQHLDQNLSEALTDRQIQFSGKRKKLDAIINNRRYSTLITRAQILSDLYQLVVNRDRLTAESFESTLLSQKTLRSKHLHEALLSHDSLAAAGLKPEEQKEPLESALSEYKLSLGNAEYLLSRDMPAVDSGKLNEYITELHALINLTEHDLGLISAAADTQAAVPEQPVTHRVRPVRRKVIRTNRGRSLIVEQADENSEAVQIDPLTEQTVARYQQQADHWEAVPHVAPATDYARLRRTGNDLLAQKTARVAYAARHLEGPNSLADQLDFYIQDMGDIAAQLRTGPDQGHPLAARLEQAVTEVQAEKQRLLTTAYLDTQHPDSKALRFLVEAGEVEVRLTRSRKRLKANDFLDVYDIYRLQPRAKLWEAHFHYTSATANARRFAKGHLKFPDAMSRDERLQRVLAPSERYQIYRGDLRLEQIEDLVPFPDN</sequence>
<feature type="region of interest" description="Disordered" evidence="1">
    <location>
        <begin position="770"/>
        <end position="812"/>
    </location>
</feature>
<organism evidence="2 3">
    <name type="scientific">Pseudomonas putida</name>
    <name type="common">Arthrobacter siderocapsulatus</name>
    <dbReference type="NCBI Taxonomy" id="303"/>
    <lineage>
        <taxon>Bacteria</taxon>
        <taxon>Pseudomonadati</taxon>
        <taxon>Pseudomonadota</taxon>
        <taxon>Gammaproteobacteria</taxon>
        <taxon>Pseudomonadales</taxon>
        <taxon>Pseudomonadaceae</taxon>
        <taxon>Pseudomonas</taxon>
    </lineage>
</organism>
<evidence type="ECO:0000256" key="1">
    <source>
        <dbReference type="SAM" id="MobiDB-lite"/>
    </source>
</evidence>
<evidence type="ECO:0000313" key="3">
    <source>
        <dbReference type="Proteomes" id="UP001161257"/>
    </source>
</evidence>
<dbReference type="Proteomes" id="UP001161257">
    <property type="component" value="Unassembled WGS sequence"/>
</dbReference>
<gene>
    <name evidence="2" type="ORF">PPUN14671_11950</name>
</gene>
<name>A0AA37R6K1_PSEPU</name>